<organism evidence="1 2">
    <name type="scientific">Artomyces pyxidatus</name>
    <dbReference type="NCBI Taxonomy" id="48021"/>
    <lineage>
        <taxon>Eukaryota</taxon>
        <taxon>Fungi</taxon>
        <taxon>Dikarya</taxon>
        <taxon>Basidiomycota</taxon>
        <taxon>Agaricomycotina</taxon>
        <taxon>Agaricomycetes</taxon>
        <taxon>Russulales</taxon>
        <taxon>Auriscalpiaceae</taxon>
        <taxon>Artomyces</taxon>
    </lineage>
</organism>
<proteinExistence type="predicted"/>
<keyword evidence="2" id="KW-1185">Reference proteome</keyword>
<sequence length="173" mass="19135">MPSIIRLSDRWTLSTRRSPITHRIADCNHRVGDTITYGRHSHDSSFDSATRGMRIGRFSRISNKLAPRCGHPVYSQKLLHNSTLQACAVYPRAEAHFGIPTVWLGCSALLTGGASAQKTGNLNSRSGAVECVLSSAQGRRRRKPSRAPALRIHRLTVTHPGSVTKVDSPFRRR</sequence>
<comment type="caution">
    <text evidence="1">The sequence shown here is derived from an EMBL/GenBank/DDBJ whole genome shotgun (WGS) entry which is preliminary data.</text>
</comment>
<name>A0ACB8T0L5_9AGAM</name>
<dbReference type="Proteomes" id="UP000814140">
    <property type="component" value="Unassembled WGS sequence"/>
</dbReference>
<evidence type="ECO:0000313" key="1">
    <source>
        <dbReference type="EMBL" id="KAI0062204.1"/>
    </source>
</evidence>
<evidence type="ECO:0000313" key="2">
    <source>
        <dbReference type="Proteomes" id="UP000814140"/>
    </source>
</evidence>
<accession>A0ACB8T0L5</accession>
<gene>
    <name evidence="1" type="ORF">BV25DRAFT_659824</name>
</gene>
<protein>
    <submittedName>
        <fullName evidence="1">Uncharacterized protein</fullName>
    </submittedName>
</protein>
<reference evidence="1" key="2">
    <citation type="journal article" date="2022" name="New Phytol.">
        <title>Evolutionary transition to the ectomycorrhizal habit in the genomes of a hyperdiverse lineage of mushroom-forming fungi.</title>
        <authorList>
            <person name="Looney B."/>
            <person name="Miyauchi S."/>
            <person name="Morin E."/>
            <person name="Drula E."/>
            <person name="Courty P.E."/>
            <person name="Kohler A."/>
            <person name="Kuo A."/>
            <person name="LaButti K."/>
            <person name="Pangilinan J."/>
            <person name="Lipzen A."/>
            <person name="Riley R."/>
            <person name="Andreopoulos W."/>
            <person name="He G."/>
            <person name="Johnson J."/>
            <person name="Nolan M."/>
            <person name="Tritt A."/>
            <person name="Barry K.W."/>
            <person name="Grigoriev I.V."/>
            <person name="Nagy L.G."/>
            <person name="Hibbett D."/>
            <person name="Henrissat B."/>
            <person name="Matheny P.B."/>
            <person name="Labbe J."/>
            <person name="Martin F.M."/>
        </authorList>
    </citation>
    <scope>NUCLEOTIDE SEQUENCE</scope>
    <source>
        <strain evidence="1">HHB10654</strain>
    </source>
</reference>
<dbReference type="EMBL" id="MU277208">
    <property type="protein sequence ID" value="KAI0062204.1"/>
    <property type="molecule type" value="Genomic_DNA"/>
</dbReference>
<reference evidence="1" key="1">
    <citation type="submission" date="2021-03" db="EMBL/GenBank/DDBJ databases">
        <authorList>
            <consortium name="DOE Joint Genome Institute"/>
            <person name="Ahrendt S."/>
            <person name="Looney B.P."/>
            <person name="Miyauchi S."/>
            <person name="Morin E."/>
            <person name="Drula E."/>
            <person name="Courty P.E."/>
            <person name="Chicoki N."/>
            <person name="Fauchery L."/>
            <person name="Kohler A."/>
            <person name="Kuo A."/>
            <person name="Labutti K."/>
            <person name="Pangilinan J."/>
            <person name="Lipzen A."/>
            <person name="Riley R."/>
            <person name="Andreopoulos W."/>
            <person name="He G."/>
            <person name="Johnson J."/>
            <person name="Barry K.W."/>
            <person name="Grigoriev I.V."/>
            <person name="Nagy L."/>
            <person name="Hibbett D."/>
            <person name="Henrissat B."/>
            <person name="Matheny P.B."/>
            <person name="Labbe J."/>
            <person name="Martin F."/>
        </authorList>
    </citation>
    <scope>NUCLEOTIDE SEQUENCE</scope>
    <source>
        <strain evidence="1">HHB10654</strain>
    </source>
</reference>